<keyword evidence="3 6" id="KW-0238">DNA-binding</keyword>
<dbReference type="Gene3D" id="1.10.8.10">
    <property type="entry name" value="DNA helicase RuvA subunit, C-terminal domain"/>
    <property type="match status" value="1"/>
</dbReference>
<sequence>MIAYIDGKLTFKDPTYVIIDIGGLGYHIKISLQTYAVLKEGERCRLHTFLHIKEDAHTLYGFAENAEKRLFLDLISVSGIGPNTAVMMLSSLSYAEIQNAIVSEDLRTIQSIKGIGSKTAQRVILELKDKIKKGIFAGEMPNIAVSANNSLRNEALSALITLGIPKNVAEKSIDTIMKTEGTTLSLEQLIKKALKPS</sequence>
<keyword evidence="1 6" id="KW-0963">Cytoplasm</keyword>
<evidence type="ECO:0000256" key="6">
    <source>
        <dbReference type="HAMAP-Rule" id="MF_00031"/>
    </source>
</evidence>
<comment type="subcellular location">
    <subcellularLocation>
        <location evidence="6">Cytoplasm</location>
    </subcellularLocation>
</comment>
<feature type="domain" description="Helix-hairpin-helix DNA-binding motif class 1" evidence="7">
    <location>
        <begin position="107"/>
        <end position="126"/>
    </location>
</feature>
<dbReference type="Pfam" id="PF14520">
    <property type="entry name" value="HHH_5"/>
    <property type="match status" value="1"/>
</dbReference>
<keyword evidence="5 6" id="KW-0234">DNA repair</keyword>
<comment type="subunit">
    <text evidence="6">Homotetramer. Forms an RuvA(8)-RuvB(12)-Holliday junction (HJ) complex. HJ DNA is sandwiched between 2 RuvA tetramers; dsDNA enters through RuvA and exits via RuvB. An RuvB hexamer assembles on each DNA strand where it exits the tetramer. Each RuvB hexamer is contacted by two RuvA subunits (via domain III) on 2 adjacent RuvB subunits; this complex drives branch migration. In the full resolvosome a probable DNA-RuvA(4)-RuvB(12)-RuvC(2) complex forms which resolves the HJ.</text>
</comment>
<dbReference type="InterPro" id="IPR013849">
    <property type="entry name" value="DNA_helicase_Holl-junc_RuvA_I"/>
</dbReference>
<dbReference type="InterPro" id="IPR000085">
    <property type="entry name" value="RuvA"/>
</dbReference>
<dbReference type="Pfam" id="PF01330">
    <property type="entry name" value="RuvA_N"/>
    <property type="match status" value="1"/>
</dbReference>
<dbReference type="InterPro" id="IPR012340">
    <property type="entry name" value="NA-bd_OB-fold"/>
</dbReference>
<name>A0A6C0GEZ7_9BACT</name>
<dbReference type="InterPro" id="IPR036267">
    <property type="entry name" value="RuvA_C_sf"/>
</dbReference>
<dbReference type="GO" id="GO:0005524">
    <property type="term" value="F:ATP binding"/>
    <property type="evidence" value="ECO:0007669"/>
    <property type="project" value="InterPro"/>
</dbReference>
<dbReference type="SUPFAM" id="SSF47781">
    <property type="entry name" value="RuvA domain 2-like"/>
    <property type="match status" value="1"/>
</dbReference>
<keyword evidence="9" id="KW-1185">Reference proteome</keyword>
<dbReference type="EMBL" id="CP048222">
    <property type="protein sequence ID" value="QHT66312.1"/>
    <property type="molecule type" value="Genomic_DNA"/>
</dbReference>
<dbReference type="Proteomes" id="UP000480178">
    <property type="component" value="Chromosome"/>
</dbReference>
<dbReference type="GO" id="GO:0005737">
    <property type="term" value="C:cytoplasm"/>
    <property type="evidence" value="ECO:0007669"/>
    <property type="project" value="UniProtKB-SubCell"/>
</dbReference>
<feature type="region of interest" description="Domain III" evidence="6">
    <location>
        <begin position="147"/>
        <end position="197"/>
    </location>
</feature>
<dbReference type="GO" id="GO:0006310">
    <property type="term" value="P:DNA recombination"/>
    <property type="evidence" value="ECO:0007669"/>
    <property type="project" value="UniProtKB-UniRule"/>
</dbReference>
<keyword evidence="2 6" id="KW-0227">DNA damage</keyword>
<dbReference type="HAMAP" id="MF_00031">
    <property type="entry name" value="DNA_HJ_migration_RuvA"/>
    <property type="match status" value="1"/>
</dbReference>
<proteinExistence type="inferred from homology"/>
<evidence type="ECO:0000259" key="7">
    <source>
        <dbReference type="SMART" id="SM00278"/>
    </source>
</evidence>
<dbReference type="RefSeq" id="WP_162442373.1">
    <property type="nucleotide sequence ID" value="NZ_CP048222.1"/>
</dbReference>
<dbReference type="Pfam" id="PF07499">
    <property type="entry name" value="RuvA_C"/>
    <property type="match status" value="1"/>
</dbReference>
<dbReference type="GO" id="GO:0009379">
    <property type="term" value="C:Holliday junction helicase complex"/>
    <property type="evidence" value="ECO:0007669"/>
    <property type="project" value="InterPro"/>
</dbReference>
<dbReference type="Gene3D" id="2.40.50.140">
    <property type="entry name" value="Nucleic acid-binding proteins"/>
    <property type="match status" value="1"/>
</dbReference>
<dbReference type="SUPFAM" id="SSF50249">
    <property type="entry name" value="Nucleic acid-binding proteins"/>
    <property type="match status" value="1"/>
</dbReference>
<evidence type="ECO:0000313" key="8">
    <source>
        <dbReference type="EMBL" id="QHT66312.1"/>
    </source>
</evidence>
<protein>
    <recommendedName>
        <fullName evidence="6">Holliday junction branch migration complex subunit RuvA</fullName>
    </recommendedName>
</protein>
<evidence type="ECO:0000256" key="3">
    <source>
        <dbReference type="ARBA" id="ARBA00023125"/>
    </source>
</evidence>
<feature type="domain" description="Helix-hairpin-helix DNA-binding motif class 1" evidence="7">
    <location>
        <begin position="72"/>
        <end position="91"/>
    </location>
</feature>
<evidence type="ECO:0000313" key="9">
    <source>
        <dbReference type="Proteomes" id="UP000480178"/>
    </source>
</evidence>
<evidence type="ECO:0000256" key="2">
    <source>
        <dbReference type="ARBA" id="ARBA00022763"/>
    </source>
</evidence>
<evidence type="ECO:0000256" key="5">
    <source>
        <dbReference type="ARBA" id="ARBA00023204"/>
    </source>
</evidence>
<dbReference type="CDD" id="cd14332">
    <property type="entry name" value="UBA_RuvA_C"/>
    <property type="match status" value="1"/>
</dbReference>
<dbReference type="GO" id="GO:0000400">
    <property type="term" value="F:four-way junction DNA binding"/>
    <property type="evidence" value="ECO:0007669"/>
    <property type="project" value="UniProtKB-UniRule"/>
</dbReference>
<comment type="domain">
    <text evidence="6">Has three domains with a flexible linker between the domains II and III and assumes an 'L' shape. Domain III is highly mobile and contacts RuvB.</text>
</comment>
<dbReference type="GO" id="GO:0048476">
    <property type="term" value="C:Holliday junction resolvase complex"/>
    <property type="evidence" value="ECO:0007669"/>
    <property type="project" value="UniProtKB-UniRule"/>
</dbReference>
<comment type="caution">
    <text evidence="6">Lacks conserved residue(s) required for the propagation of feature annotation.</text>
</comment>
<dbReference type="InterPro" id="IPR003583">
    <property type="entry name" value="Hlx-hairpin-Hlx_DNA-bd_motif"/>
</dbReference>
<dbReference type="InterPro" id="IPR011114">
    <property type="entry name" value="RuvA_C"/>
</dbReference>
<dbReference type="AlphaFoldDB" id="A0A6C0GEZ7"/>
<dbReference type="InterPro" id="IPR010994">
    <property type="entry name" value="RuvA_2-like"/>
</dbReference>
<dbReference type="NCBIfam" id="TIGR00084">
    <property type="entry name" value="ruvA"/>
    <property type="match status" value="1"/>
</dbReference>
<evidence type="ECO:0000256" key="4">
    <source>
        <dbReference type="ARBA" id="ARBA00023172"/>
    </source>
</evidence>
<organism evidence="8 9">
    <name type="scientific">Rhodocytophaga rosea</name>
    <dbReference type="NCBI Taxonomy" id="2704465"/>
    <lineage>
        <taxon>Bacteria</taxon>
        <taxon>Pseudomonadati</taxon>
        <taxon>Bacteroidota</taxon>
        <taxon>Cytophagia</taxon>
        <taxon>Cytophagales</taxon>
        <taxon>Rhodocytophagaceae</taxon>
        <taxon>Rhodocytophaga</taxon>
    </lineage>
</organism>
<comment type="function">
    <text evidence="6">The RuvA-RuvB-RuvC complex processes Holliday junction (HJ) DNA during genetic recombination and DNA repair, while the RuvA-RuvB complex plays an important role in the rescue of blocked DNA replication forks via replication fork reversal (RFR). RuvA specifically binds to HJ cruciform DNA, conferring on it an open structure. The RuvB hexamer acts as an ATP-dependent pump, pulling dsDNA into and through the RuvAB complex. HJ branch migration allows RuvC to scan DNA until it finds its consensus sequence, where it cleaves and resolves the cruciform DNA.</text>
</comment>
<gene>
    <name evidence="6 8" type="primary">ruvA</name>
    <name evidence="8" type="ORF">GXP67_06390</name>
</gene>
<keyword evidence="4 6" id="KW-0233">DNA recombination</keyword>
<evidence type="ECO:0000256" key="1">
    <source>
        <dbReference type="ARBA" id="ARBA00022490"/>
    </source>
</evidence>
<reference evidence="8 9" key="1">
    <citation type="submission" date="2020-01" db="EMBL/GenBank/DDBJ databases">
        <authorList>
            <person name="Kim M.K."/>
        </authorList>
    </citation>
    <scope>NUCLEOTIDE SEQUENCE [LARGE SCALE GENOMIC DNA]</scope>
    <source>
        <strain evidence="8 9">172606-1</strain>
    </source>
</reference>
<comment type="similarity">
    <text evidence="6">Belongs to the RuvA family.</text>
</comment>
<dbReference type="Gene3D" id="1.10.150.20">
    <property type="entry name" value="5' to 3' exonuclease, C-terminal subdomain"/>
    <property type="match status" value="1"/>
</dbReference>
<dbReference type="SUPFAM" id="SSF46929">
    <property type="entry name" value="DNA helicase RuvA subunit, C-terminal domain"/>
    <property type="match status" value="1"/>
</dbReference>
<dbReference type="SMART" id="SM00278">
    <property type="entry name" value="HhH1"/>
    <property type="match status" value="2"/>
</dbReference>
<accession>A0A6C0GEZ7</accession>
<dbReference type="GO" id="GO:0009378">
    <property type="term" value="F:four-way junction helicase activity"/>
    <property type="evidence" value="ECO:0007669"/>
    <property type="project" value="InterPro"/>
</dbReference>
<dbReference type="KEGG" id="rhoz:GXP67_06390"/>
<dbReference type="GO" id="GO:0006281">
    <property type="term" value="P:DNA repair"/>
    <property type="evidence" value="ECO:0007669"/>
    <property type="project" value="UniProtKB-UniRule"/>
</dbReference>